<reference evidence="3 4" key="1">
    <citation type="journal article" date="2013" name="Genome Announc.">
        <title>Draft genome sequence of Serratia sp. strain ATCC 39006, a model bacterium for analysis of the biosynthesis and regulation of prodigiosin, a carbapenem, and gas vesicles.</title>
        <authorList>
            <person name="Fineran P.C."/>
            <person name="Iglesias Cans M.C."/>
            <person name="Ramsay J.P."/>
            <person name="Wilf N.M."/>
            <person name="Cossyleon D."/>
            <person name="McNeil M.B."/>
            <person name="Williamson N.R."/>
            <person name="Monson R.E."/>
            <person name="Becher S.A."/>
            <person name="Stanton J.A."/>
            <person name="Brugger K."/>
            <person name="Brown S.D."/>
            <person name="Salmond G.P."/>
        </authorList>
    </citation>
    <scope>NUCLEOTIDE SEQUENCE [LARGE SCALE GENOMIC DNA]</scope>
    <source>
        <strain evidence="3">ATCC 39006</strain>
        <strain evidence="4">ATCC 39006 / SC 11482</strain>
    </source>
</reference>
<dbReference type="PROSITE" id="PS50075">
    <property type="entry name" value="CARRIER"/>
    <property type="match status" value="1"/>
</dbReference>
<dbReference type="RefSeq" id="WP_021015500.1">
    <property type="nucleotide sequence ID" value="NZ_CP025084.1"/>
</dbReference>
<dbReference type="AlphaFoldDB" id="A0A2I5T9H4"/>
<dbReference type="STRING" id="104623.Ser39006_02234"/>
<feature type="domain" description="Carrier" evidence="1">
    <location>
        <begin position="1"/>
        <end position="79"/>
    </location>
</feature>
<reference evidence="3" key="4">
    <citation type="submission" date="2017-11" db="EMBL/GenBank/DDBJ databases">
        <title>Complete genome sequence of Serratia sp. ATCC 39006.</title>
        <authorList>
            <person name="Hampton H.G."/>
            <person name="Jackson S.A."/>
            <person name="Jauregui R."/>
            <person name="Poulter G.T.M."/>
            <person name="Salmond G.P.C."/>
            <person name="Fineran P.C."/>
        </authorList>
    </citation>
    <scope>NUCLEOTIDE SEQUENCE</scope>
    <source>
        <strain evidence="3">ATCC 39006</strain>
    </source>
</reference>
<dbReference type="EMBL" id="CP025085">
    <property type="protein sequence ID" value="AUH01227.1"/>
    <property type="molecule type" value="Genomic_DNA"/>
</dbReference>
<protein>
    <submittedName>
        <fullName evidence="3">Acyl carrier protein</fullName>
    </submittedName>
</protein>
<dbReference type="Proteomes" id="UP000017700">
    <property type="component" value="Chromosome"/>
</dbReference>
<dbReference type="Pfam" id="PF00550">
    <property type="entry name" value="PP-binding"/>
    <property type="match status" value="1"/>
</dbReference>
<dbReference type="SUPFAM" id="SSF47336">
    <property type="entry name" value="ACP-like"/>
    <property type="match status" value="1"/>
</dbReference>
<dbReference type="OrthoDB" id="7666350at2"/>
<dbReference type="KEGG" id="sera:Ser39006_016240"/>
<reference evidence="3" key="2">
    <citation type="submission" date="2013-09" db="EMBL/GenBank/DDBJ databases">
        <authorList>
            <person name="Wang G."/>
            <person name="Yang Y."/>
            <person name="Su Y."/>
        </authorList>
    </citation>
    <scope>NUCLEOTIDE SEQUENCE</scope>
    <source>
        <strain evidence="3">ATCC 39006</strain>
    </source>
</reference>
<dbReference type="InterPro" id="IPR036736">
    <property type="entry name" value="ACP-like_sf"/>
</dbReference>
<evidence type="ECO:0000259" key="1">
    <source>
        <dbReference type="PROSITE" id="PS50075"/>
    </source>
</evidence>
<evidence type="ECO:0000313" key="5">
    <source>
        <dbReference type="Proteomes" id="UP000233778"/>
    </source>
</evidence>
<keyword evidence="4" id="KW-1185">Reference proteome</keyword>
<organism evidence="3 4">
    <name type="scientific">Serratia sp. (strain ATCC 39006)</name>
    <name type="common">Prodigiosinella confusarubida</name>
    <dbReference type="NCBI Taxonomy" id="104623"/>
    <lineage>
        <taxon>Bacteria</taxon>
        <taxon>Pseudomonadati</taxon>
        <taxon>Pseudomonadota</taxon>
        <taxon>Gammaproteobacteria</taxon>
        <taxon>Enterobacterales</taxon>
        <taxon>Pectobacteriaceae</taxon>
        <taxon>Prodigiosinella</taxon>
    </lineage>
</organism>
<dbReference type="Gene3D" id="1.10.1200.10">
    <property type="entry name" value="ACP-like"/>
    <property type="match status" value="1"/>
</dbReference>
<reference evidence="2 5" key="3">
    <citation type="submission" date="2017-11" db="EMBL/GenBank/DDBJ databases">
        <title>Complete genome sequence of Serratia sp. ATCC 39006 LacA.</title>
        <authorList>
            <person name="Hampton H.G."/>
            <person name="Jackson S.A."/>
            <person name="Jauregui R."/>
            <person name="Poulter G.T.M."/>
            <person name="Salmond G.P.C."/>
            <person name="Fineran P.C."/>
        </authorList>
    </citation>
    <scope>NUCLEOTIDE SEQUENCE [LARGE SCALE GENOMIC DNA]</scope>
    <source>
        <strain evidence="2 5">ATCC 39006</strain>
    </source>
</reference>
<name>A0A2I5T9H4_SERS3</name>
<proteinExistence type="predicted"/>
<dbReference type="InterPro" id="IPR009081">
    <property type="entry name" value="PP-bd_ACP"/>
</dbReference>
<accession>A0A2I5T9H4</accession>
<evidence type="ECO:0000313" key="3">
    <source>
        <dbReference type="EMBL" id="AUH05548.1"/>
    </source>
</evidence>
<sequence length="84" mass="9336">MAILDAIKLALDEVLDGEPVVLTDTTRFDEDLDLDSVSFVQFLLTLEDNIDGLMFDPDQISQQSFNTVGTLVAYIESYTCTAQQ</sequence>
<evidence type="ECO:0000313" key="4">
    <source>
        <dbReference type="Proteomes" id="UP000017700"/>
    </source>
</evidence>
<dbReference type="Proteomes" id="UP000233778">
    <property type="component" value="Chromosome"/>
</dbReference>
<gene>
    <name evidence="2" type="ORF">CWC46_16240</name>
    <name evidence="3" type="ORF">Ser39006_016240</name>
</gene>
<dbReference type="EMBL" id="CP025084">
    <property type="protein sequence ID" value="AUH05548.1"/>
    <property type="molecule type" value="Genomic_DNA"/>
</dbReference>
<evidence type="ECO:0000313" key="2">
    <source>
        <dbReference type="EMBL" id="AUH01227.1"/>
    </source>
</evidence>
<dbReference type="KEGG" id="serq:CWC46_16240"/>